<evidence type="ECO:0000313" key="1">
    <source>
        <dbReference type="EMBL" id="APO77541.1"/>
    </source>
</evidence>
<proteinExistence type="predicted"/>
<sequence length="83" mass="9418">MRRRTETLTEAFAAELPRNLSTLLSPSYFGPTAARKSRGLVFLQKAQIMSLRLRARLLWLLVIVRDALTDLVDQATVLLVRAH</sequence>
<gene>
    <name evidence="1" type="ORF">AM571_PB00256</name>
</gene>
<evidence type="ECO:0000313" key="2">
    <source>
        <dbReference type="Proteomes" id="UP000185109"/>
    </source>
</evidence>
<dbReference type="EMBL" id="CP017243">
    <property type="protein sequence ID" value="APO77541.1"/>
    <property type="molecule type" value="Genomic_DNA"/>
</dbReference>
<dbReference type="Proteomes" id="UP000185109">
    <property type="component" value="Plasmid pRsp8C3b"/>
</dbReference>
<protein>
    <submittedName>
        <fullName evidence="1">Uncharacterized protein</fullName>
    </submittedName>
</protein>
<geneLocation type="plasmid" evidence="2">
    <name>prsp8c3b</name>
</geneLocation>
<reference evidence="1 2" key="1">
    <citation type="submission" date="2016-09" db="EMBL/GenBank/DDBJ databases">
        <title>The complete genome sequences of Rhizobium gallicum, symbiovars gallicum and phaseoli, symbionts associated to common bean (Phaseolus vulgaris).</title>
        <authorList>
            <person name="Bustos P."/>
            <person name="Santamaria R.I."/>
            <person name="Perez-Carrascal O.M."/>
            <person name="Juarez S."/>
            <person name="Lozano L."/>
            <person name="Martinez-Flores I."/>
            <person name="Martinez-Romero E."/>
            <person name="Cevallos M."/>
            <person name="Romero D."/>
            <person name="Davila G."/>
            <person name="Gonzalez V."/>
        </authorList>
    </citation>
    <scope>NUCLEOTIDE SEQUENCE [LARGE SCALE GENOMIC DNA]</scope>
    <source>
        <strain evidence="1 2">8C-3</strain>
        <plasmid evidence="2">Plasmid prsp8c3b</plasmid>
    </source>
</reference>
<dbReference type="AlphaFoldDB" id="A0A1L5PBH5"/>
<organism evidence="1 2">
    <name type="scientific">Rhizobium etli 8C-3</name>
    <dbReference type="NCBI Taxonomy" id="538025"/>
    <lineage>
        <taxon>Bacteria</taxon>
        <taxon>Pseudomonadati</taxon>
        <taxon>Pseudomonadota</taxon>
        <taxon>Alphaproteobacteria</taxon>
        <taxon>Hyphomicrobiales</taxon>
        <taxon>Rhizobiaceae</taxon>
        <taxon>Rhizobium/Agrobacterium group</taxon>
        <taxon>Rhizobium</taxon>
    </lineage>
</organism>
<accession>A0A1L5PBH5</accession>
<keyword evidence="1" id="KW-0614">Plasmid</keyword>
<name>A0A1L5PBH5_RHIET</name>